<accession>A0AAD4P275</accession>
<dbReference type="AlphaFoldDB" id="A0AAD4P275"/>
<comment type="caution">
    <text evidence="1">The sequence shown here is derived from an EMBL/GenBank/DDBJ whole genome shotgun (WGS) entry which is preliminary data.</text>
</comment>
<dbReference type="EMBL" id="SDAM02000907">
    <property type="protein sequence ID" value="KAH6823451.1"/>
    <property type="molecule type" value="Genomic_DNA"/>
</dbReference>
<sequence>MRSIEVTKNRPQGVAYLANPPPRCSKIFQRASVATLKSGIAKPASFLNRSATTSLPRPHLSSNSVASPLRQLSLSLAPSELRAMVSMMPLHSAVADARITSCLSSSSRSCAISQGTFCCTSPDL</sequence>
<organism evidence="1 2">
    <name type="scientific">Perilla frutescens var. hirtella</name>
    <name type="common">Perilla citriodora</name>
    <name type="synonym">Perilla setoyensis</name>
    <dbReference type="NCBI Taxonomy" id="608512"/>
    <lineage>
        <taxon>Eukaryota</taxon>
        <taxon>Viridiplantae</taxon>
        <taxon>Streptophyta</taxon>
        <taxon>Embryophyta</taxon>
        <taxon>Tracheophyta</taxon>
        <taxon>Spermatophyta</taxon>
        <taxon>Magnoliopsida</taxon>
        <taxon>eudicotyledons</taxon>
        <taxon>Gunneridae</taxon>
        <taxon>Pentapetalae</taxon>
        <taxon>asterids</taxon>
        <taxon>lamiids</taxon>
        <taxon>Lamiales</taxon>
        <taxon>Lamiaceae</taxon>
        <taxon>Nepetoideae</taxon>
        <taxon>Elsholtzieae</taxon>
        <taxon>Perilla</taxon>
    </lineage>
</organism>
<reference evidence="1 2" key="1">
    <citation type="journal article" date="2021" name="Nat. Commun.">
        <title>Incipient diploidization of the medicinal plant Perilla within 10,000 years.</title>
        <authorList>
            <person name="Zhang Y."/>
            <person name="Shen Q."/>
            <person name="Leng L."/>
            <person name="Zhang D."/>
            <person name="Chen S."/>
            <person name="Shi Y."/>
            <person name="Ning Z."/>
            <person name="Chen S."/>
        </authorList>
    </citation>
    <scope>NUCLEOTIDE SEQUENCE [LARGE SCALE GENOMIC DNA]</scope>
    <source>
        <strain evidence="2">cv. PC099</strain>
    </source>
</reference>
<name>A0AAD4P275_PERFH</name>
<gene>
    <name evidence="1" type="ORF">C2S53_014659</name>
</gene>
<evidence type="ECO:0000313" key="2">
    <source>
        <dbReference type="Proteomes" id="UP001190926"/>
    </source>
</evidence>
<dbReference type="Proteomes" id="UP001190926">
    <property type="component" value="Unassembled WGS sequence"/>
</dbReference>
<evidence type="ECO:0000313" key="1">
    <source>
        <dbReference type="EMBL" id="KAH6823451.1"/>
    </source>
</evidence>
<protein>
    <submittedName>
        <fullName evidence="1">Uncharacterized protein</fullName>
    </submittedName>
</protein>
<keyword evidence="2" id="KW-1185">Reference proteome</keyword>
<proteinExistence type="predicted"/>